<evidence type="ECO:0000313" key="3">
    <source>
        <dbReference type="EMBL" id="SEH03655.1"/>
    </source>
</evidence>
<evidence type="ECO:0000313" key="4">
    <source>
        <dbReference type="Proteomes" id="UP000236732"/>
    </source>
</evidence>
<evidence type="ECO:0000256" key="1">
    <source>
        <dbReference type="ARBA" id="ARBA00007847"/>
    </source>
</evidence>
<dbReference type="NCBIfam" id="TIGR00035">
    <property type="entry name" value="asp_race"/>
    <property type="match status" value="1"/>
</dbReference>
<proteinExistence type="inferred from homology"/>
<dbReference type="SUPFAM" id="SSF53681">
    <property type="entry name" value="Aspartate/glutamate racemase"/>
    <property type="match status" value="2"/>
</dbReference>
<keyword evidence="4" id="KW-1185">Reference proteome</keyword>
<protein>
    <submittedName>
        <fullName evidence="3">Aspartate racemase</fullName>
    </submittedName>
</protein>
<comment type="similarity">
    <text evidence="1">Belongs to the aspartate/glutamate racemases family.</text>
</comment>
<dbReference type="Gene3D" id="3.40.50.1860">
    <property type="match status" value="2"/>
</dbReference>
<name>A0A1H6F3N5_9ACTN</name>
<gene>
    <name evidence="3" type="ORF">SAMN05444920_14121</name>
</gene>
<organism evidence="3 4">
    <name type="scientific">Nonomuraea solani</name>
    <dbReference type="NCBI Taxonomy" id="1144553"/>
    <lineage>
        <taxon>Bacteria</taxon>
        <taxon>Bacillati</taxon>
        <taxon>Actinomycetota</taxon>
        <taxon>Actinomycetes</taxon>
        <taxon>Streptosporangiales</taxon>
        <taxon>Streptosporangiaceae</taxon>
        <taxon>Nonomuraea</taxon>
    </lineage>
</organism>
<dbReference type="AlphaFoldDB" id="A0A1H6F3N5"/>
<dbReference type="PANTHER" id="PTHR21198:SF7">
    <property type="entry name" value="ASPARTATE-GLUTAMATE RACEMASE FAMILY"/>
    <property type="match status" value="1"/>
</dbReference>
<dbReference type="InterPro" id="IPR004380">
    <property type="entry name" value="Asp_race"/>
</dbReference>
<dbReference type="GO" id="GO:0047661">
    <property type="term" value="F:amino-acid racemase activity"/>
    <property type="evidence" value="ECO:0007669"/>
    <property type="project" value="InterPro"/>
</dbReference>
<dbReference type="EMBL" id="FNVT01000041">
    <property type="protein sequence ID" value="SEH03655.1"/>
    <property type="molecule type" value="Genomic_DNA"/>
</dbReference>
<dbReference type="Pfam" id="PF01177">
    <property type="entry name" value="Asp_Glu_race"/>
    <property type="match status" value="1"/>
</dbReference>
<keyword evidence="2" id="KW-0413">Isomerase</keyword>
<dbReference type="PANTHER" id="PTHR21198">
    <property type="entry name" value="GLUTAMATE RACEMASE"/>
    <property type="match status" value="1"/>
</dbReference>
<dbReference type="InterPro" id="IPR001920">
    <property type="entry name" value="Asp/Glu_race"/>
</dbReference>
<dbReference type="RefSeq" id="WP_103964612.1">
    <property type="nucleotide sequence ID" value="NZ_FNVT01000041.1"/>
</dbReference>
<dbReference type="InterPro" id="IPR015942">
    <property type="entry name" value="Asp/Glu/hydantoin_racemase"/>
</dbReference>
<reference evidence="3 4" key="1">
    <citation type="submission" date="2016-10" db="EMBL/GenBank/DDBJ databases">
        <authorList>
            <person name="de Groot N.N."/>
        </authorList>
    </citation>
    <scope>NUCLEOTIDE SEQUENCE [LARGE SCALE GENOMIC DNA]</scope>
    <source>
        <strain evidence="3 4">CGMCC 4.7037</strain>
    </source>
</reference>
<accession>A0A1H6F3N5</accession>
<dbReference type="OrthoDB" id="9803739at2"/>
<dbReference type="Proteomes" id="UP000236732">
    <property type="component" value="Unassembled WGS sequence"/>
</dbReference>
<sequence length="271" mass="28884">MIHVWDLPPRQLQETRVPSGTARQGVERWFRRLDPPQGTQICASRPVHGTKLISTTPATGDQDHLRTVIWSDPTIPDRTEALLGSGPDPTPWLLNGGRVLREAGATVIAIPCNTAHAFVPRIAGHVGLPIVHMIGEVAGHLSALTPRVHTAGLLATTGTVRAGLYQEWLDRAGIRLVLPEAASQHGEVMAAIRAVKAGARDDTTTDLLARAARRLTEQGAQTVIAGCTEIPLGLPADAVDVPLVDPALVLARALVRRAGAGWDGYCTHHVT</sequence>
<evidence type="ECO:0000256" key="2">
    <source>
        <dbReference type="ARBA" id="ARBA00023235"/>
    </source>
</evidence>